<dbReference type="PANTHER" id="PTHR10663:SF402">
    <property type="entry name" value="MIP16918P"/>
    <property type="match status" value="1"/>
</dbReference>
<dbReference type="CDD" id="cd01252">
    <property type="entry name" value="PH_GRP1-like"/>
    <property type="match status" value="1"/>
</dbReference>
<evidence type="ECO:0000313" key="3">
    <source>
        <dbReference type="EMBL" id="KAB7507480.1"/>
    </source>
</evidence>
<dbReference type="CDD" id="cd00171">
    <property type="entry name" value="Sec7"/>
    <property type="match status" value="1"/>
</dbReference>
<comment type="caution">
    <text evidence="3">The sequence shown here is derived from an EMBL/GenBank/DDBJ whole genome shotgun (WGS) entry which is preliminary data.</text>
</comment>
<feature type="domain" description="SEC7" evidence="2">
    <location>
        <begin position="1"/>
        <end position="143"/>
    </location>
</feature>
<dbReference type="InterPro" id="IPR023394">
    <property type="entry name" value="Sec7_C_sf"/>
</dbReference>
<dbReference type="InterPro" id="IPR035999">
    <property type="entry name" value="Sec7_dom_sf"/>
</dbReference>
<feature type="non-terminal residue" evidence="3">
    <location>
        <position position="1"/>
    </location>
</feature>
<sequence length="268" mass="31526">IAQFLFTGEGLNKSQIGNYLGEYRELNLQVLTEFINLQDFTDMGILQALRQFLWTFHPPGEAQKIERMLEGFSRRYCQLNPTAFASPSGCFTLAFCIVILNTLLHNENVKDKPPLKIFVEMVNMEQDLPISMLEEIYESIKAEPFKKDDGDELMHTFFNPDREGWLWKQGGRYKSWKRRWFIMTGKCLYYFEYTTDKEFKGIIPLENIKVREVEDRRMSNCFEIFSEGSNLVKACKTSNGKVVEGRHHVYRISATSKYEKEQWMDAIR</sequence>
<dbReference type="EMBL" id="SEYY01000324">
    <property type="protein sequence ID" value="KAB7507480.1"/>
    <property type="molecule type" value="Genomic_DNA"/>
</dbReference>
<dbReference type="Pfam" id="PF01369">
    <property type="entry name" value="Sec7"/>
    <property type="match status" value="1"/>
</dbReference>
<dbReference type="InterPro" id="IPR000904">
    <property type="entry name" value="Sec7_dom"/>
</dbReference>
<dbReference type="GO" id="GO:0032012">
    <property type="term" value="P:regulation of ARF protein signal transduction"/>
    <property type="evidence" value="ECO:0007669"/>
    <property type="project" value="InterPro"/>
</dbReference>
<proteinExistence type="predicted"/>
<evidence type="ECO:0000313" key="4">
    <source>
        <dbReference type="Proteomes" id="UP000326759"/>
    </source>
</evidence>
<organism evidence="3 4">
    <name type="scientific">Armadillidium nasatum</name>
    <dbReference type="NCBI Taxonomy" id="96803"/>
    <lineage>
        <taxon>Eukaryota</taxon>
        <taxon>Metazoa</taxon>
        <taxon>Ecdysozoa</taxon>
        <taxon>Arthropoda</taxon>
        <taxon>Crustacea</taxon>
        <taxon>Multicrustacea</taxon>
        <taxon>Malacostraca</taxon>
        <taxon>Eumalacostraca</taxon>
        <taxon>Peracarida</taxon>
        <taxon>Isopoda</taxon>
        <taxon>Oniscidea</taxon>
        <taxon>Crinocheta</taxon>
        <taxon>Armadillidiidae</taxon>
        <taxon>Armadillidium</taxon>
    </lineage>
</organism>
<dbReference type="SMART" id="SM00222">
    <property type="entry name" value="Sec7"/>
    <property type="match status" value="1"/>
</dbReference>
<dbReference type="PROSITE" id="PS50003">
    <property type="entry name" value="PH_DOMAIN"/>
    <property type="match status" value="1"/>
</dbReference>
<dbReference type="PANTHER" id="PTHR10663">
    <property type="entry name" value="GUANYL-NUCLEOTIDE EXCHANGE FACTOR"/>
    <property type="match status" value="1"/>
</dbReference>
<name>A0A5N5TMT1_9CRUS</name>
<feature type="non-terminal residue" evidence="3">
    <location>
        <position position="268"/>
    </location>
</feature>
<dbReference type="InterPro" id="IPR011993">
    <property type="entry name" value="PH-like_dom_sf"/>
</dbReference>
<dbReference type="SUPFAM" id="SSF48425">
    <property type="entry name" value="Sec7 domain"/>
    <property type="match status" value="1"/>
</dbReference>
<dbReference type="Gene3D" id="2.30.29.30">
    <property type="entry name" value="Pleckstrin-homology domain (PH domain)/Phosphotyrosine-binding domain (PTB)"/>
    <property type="match status" value="1"/>
</dbReference>
<reference evidence="3 4" key="1">
    <citation type="journal article" date="2019" name="PLoS Biol.">
        <title>Sex chromosomes control vertical transmission of feminizing Wolbachia symbionts in an isopod.</title>
        <authorList>
            <person name="Becking T."/>
            <person name="Chebbi M.A."/>
            <person name="Giraud I."/>
            <person name="Moumen B."/>
            <person name="Laverre T."/>
            <person name="Caubet Y."/>
            <person name="Peccoud J."/>
            <person name="Gilbert C."/>
            <person name="Cordaux R."/>
        </authorList>
    </citation>
    <scope>NUCLEOTIDE SEQUENCE [LARGE SCALE GENOMIC DNA]</scope>
    <source>
        <strain evidence="3">ANa2</strain>
        <tissue evidence="3">Whole body excluding digestive tract and cuticle</tissue>
    </source>
</reference>
<dbReference type="Pfam" id="PF00169">
    <property type="entry name" value="PH"/>
    <property type="match status" value="1"/>
</dbReference>
<gene>
    <name evidence="3" type="primary">Cyth3</name>
    <name evidence="3" type="ORF">Anas_00694</name>
</gene>
<dbReference type="InterPro" id="IPR001849">
    <property type="entry name" value="PH_domain"/>
</dbReference>
<dbReference type="PROSITE" id="PS50190">
    <property type="entry name" value="SEC7"/>
    <property type="match status" value="1"/>
</dbReference>
<dbReference type="AlphaFoldDB" id="A0A5N5TMT1"/>
<dbReference type="Gene3D" id="1.10.1000.11">
    <property type="entry name" value="Arf Nucleotide-binding Site Opener,domain 2"/>
    <property type="match status" value="1"/>
</dbReference>
<evidence type="ECO:0000259" key="1">
    <source>
        <dbReference type="PROSITE" id="PS50003"/>
    </source>
</evidence>
<dbReference type="SUPFAM" id="SSF50729">
    <property type="entry name" value="PH domain-like"/>
    <property type="match status" value="1"/>
</dbReference>
<dbReference type="GO" id="GO:0005085">
    <property type="term" value="F:guanyl-nucleotide exchange factor activity"/>
    <property type="evidence" value="ECO:0007669"/>
    <property type="project" value="InterPro"/>
</dbReference>
<dbReference type="FunFam" id="1.10.1000.11:FF:000002">
    <property type="entry name" value="Cytohesin 1"/>
    <property type="match status" value="1"/>
</dbReference>
<dbReference type="Gene3D" id="1.10.220.20">
    <property type="match status" value="1"/>
</dbReference>
<feature type="domain" description="PH" evidence="1">
    <location>
        <begin position="159"/>
        <end position="268"/>
    </location>
</feature>
<keyword evidence="4" id="KW-1185">Reference proteome</keyword>
<dbReference type="Proteomes" id="UP000326759">
    <property type="component" value="Unassembled WGS sequence"/>
</dbReference>
<evidence type="ECO:0000259" key="2">
    <source>
        <dbReference type="PROSITE" id="PS50190"/>
    </source>
</evidence>
<dbReference type="OrthoDB" id="430364at2759"/>
<dbReference type="SMART" id="SM00233">
    <property type="entry name" value="PH"/>
    <property type="match status" value="1"/>
</dbReference>
<protein>
    <submittedName>
        <fullName evidence="3">Cytohesin-3</fullName>
    </submittedName>
</protein>
<accession>A0A5N5TMT1</accession>